<evidence type="ECO:0000256" key="1">
    <source>
        <dbReference type="SAM" id="SignalP"/>
    </source>
</evidence>
<evidence type="ECO:0000313" key="3">
    <source>
        <dbReference type="Proteomes" id="UP000580250"/>
    </source>
</evidence>
<dbReference type="OrthoDB" id="5911567at2759"/>
<reference evidence="2 3" key="1">
    <citation type="submission" date="2020-08" db="EMBL/GenBank/DDBJ databases">
        <authorList>
            <person name="Koutsovoulos G."/>
            <person name="Danchin GJ E."/>
        </authorList>
    </citation>
    <scope>NUCLEOTIDE SEQUENCE [LARGE SCALE GENOMIC DNA]</scope>
</reference>
<keyword evidence="1" id="KW-0732">Signal</keyword>
<organism evidence="2 3">
    <name type="scientific">Meloidogyne enterolobii</name>
    <name type="common">Root-knot nematode worm</name>
    <name type="synonym">Meloidogyne mayaguensis</name>
    <dbReference type="NCBI Taxonomy" id="390850"/>
    <lineage>
        <taxon>Eukaryota</taxon>
        <taxon>Metazoa</taxon>
        <taxon>Ecdysozoa</taxon>
        <taxon>Nematoda</taxon>
        <taxon>Chromadorea</taxon>
        <taxon>Rhabditida</taxon>
        <taxon>Tylenchina</taxon>
        <taxon>Tylenchomorpha</taxon>
        <taxon>Tylenchoidea</taxon>
        <taxon>Meloidogynidae</taxon>
        <taxon>Meloidogyninae</taxon>
        <taxon>Meloidogyne</taxon>
    </lineage>
</organism>
<accession>A0A6V7X1U2</accession>
<proteinExistence type="predicted"/>
<comment type="caution">
    <text evidence="2">The sequence shown here is derived from an EMBL/GenBank/DDBJ whole genome shotgun (WGS) entry which is preliminary data.</text>
</comment>
<evidence type="ECO:0000313" key="2">
    <source>
        <dbReference type="EMBL" id="CAD2193286.1"/>
    </source>
</evidence>
<dbReference type="Proteomes" id="UP000580250">
    <property type="component" value="Unassembled WGS sequence"/>
</dbReference>
<sequence>MFKFIFILLFLSMTEHQISTQKIRGWYHEFNFIFNPTNIENLQNVLERQYTDLLKIPKTAKAKITNKISQINVASKIFMLTITEAAFFKISTESPVDFYMLDRQLAYFHERKTGLCMLLENRRKLAESIALKFPSDDIFKNLKYKTKEEIICKDNNKISEILKKHSNIIYEIAFMVFDKYIMEKRTSFKEMLLNHKLNDQDNYLAYGRILKSIFGSKLYFVLGMKYTELFKNTDNNFDFIEFYNEYFKSNIVGKWRIKSIIEYFIYKEWFDHFEQANKLNDNFVAIWNKIFSNYWMGENFLQKYFAYFDYPKDENDIFVNIIEIITF</sequence>
<gene>
    <name evidence="2" type="ORF">MENT_LOCUS46223</name>
</gene>
<dbReference type="EMBL" id="CAJEWN010001017">
    <property type="protein sequence ID" value="CAD2193286.1"/>
    <property type="molecule type" value="Genomic_DNA"/>
</dbReference>
<name>A0A6V7X1U2_MELEN</name>
<feature type="chain" id="PRO_5028378632" evidence="1">
    <location>
        <begin position="21"/>
        <end position="327"/>
    </location>
</feature>
<protein>
    <submittedName>
        <fullName evidence="2">Uncharacterized protein</fullName>
    </submittedName>
</protein>
<dbReference type="AlphaFoldDB" id="A0A6V7X1U2"/>
<feature type="signal peptide" evidence="1">
    <location>
        <begin position="1"/>
        <end position="20"/>
    </location>
</feature>